<dbReference type="EMBL" id="JAENHM010000025">
    <property type="protein sequence ID" value="MBK1837267.1"/>
    <property type="molecule type" value="Genomic_DNA"/>
</dbReference>
<organism evidence="2 3">
    <name type="scientific">Azospirillum endophyticum</name>
    <dbReference type="NCBI Taxonomy" id="2800326"/>
    <lineage>
        <taxon>Bacteria</taxon>
        <taxon>Pseudomonadati</taxon>
        <taxon>Pseudomonadota</taxon>
        <taxon>Alphaproteobacteria</taxon>
        <taxon>Rhodospirillales</taxon>
        <taxon>Azospirillaceae</taxon>
        <taxon>Azospirillum</taxon>
    </lineage>
</organism>
<name>A0ABS1F1I3_9PROT</name>
<proteinExistence type="predicted"/>
<evidence type="ECO:0000313" key="2">
    <source>
        <dbReference type="EMBL" id="MBK1837267.1"/>
    </source>
</evidence>
<protein>
    <submittedName>
        <fullName evidence="2">Uncharacterized protein</fullName>
    </submittedName>
</protein>
<evidence type="ECO:0000256" key="1">
    <source>
        <dbReference type="SAM" id="MobiDB-lite"/>
    </source>
</evidence>
<keyword evidence="3" id="KW-1185">Reference proteome</keyword>
<evidence type="ECO:0000313" key="3">
    <source>
        <dbReference type="Proteomes" id="UP000652760"/>
    </source>
</evidence>
<sequence>MSPLGGTMHSVESQVTPSGAARAAATAQTTARTTMASTMDVQIIADRYGWTTPMARWWMAFAASSVGPKPDTMIDFLDKTVGGVTMIRRR</sequence>
<comment type="caution">
    <text evidence="2">The sequence shown here is derived from an EMBL/GenBank/DDBJ whole genome shotgun (WGS) entry which is preliminary data.</text>
</comment>
<accession>A0ABS1F1I3</accession>
<feature type="region of interest" description="Disordered" evidence="1">
    <location>
        <begin position="1"/>
        <end position="31"/>
    </location>
</feature>
<reference evidence="3" key="1">
    <citation type="submission" date="2021-01" db="EMBL/GenBank/DDBJ databases">
        <title>Genome public.</title>
        <authorList>
            <person name="Liu C."/>
            <person name="Sun Q."/>
        </authorList>
    </citation>
    <scope>NUCLEOTIDE SEQUENCE [LARGE SCALE GENOMIC DNA]</scope>
    <source>
        <strain evidence="3">YIM B02556</strain>
    </source>
</reference>
<dbReference type="Proteomes" id="UP000652760">
    <property type="component" value="Unassembled WGS sequence"/>
</dbReference>
<feature type="compositionally biased region" description="Low complexity" evidence="1">
    <location>
        <begin position="20"/>
        <end position="31"/>
    </location>
</feature>
<gene>
    <name evidence="2" type="ORF">JHL17_07560</name>
</gene>